<keyword evidence="1" id="KW-0812">Transmembrane</keyword>
<feature type="transmembrane region" description="Helical" evidence="1">
    <location>
        <begin position="5"/>
        <end position="26"/>
    </location>
</feature>
<dbReference type="SUPFAM" id="SSF81324">
    <property type="entry name" value="Voltage-gated potassium channels"/>
    <property type="match status" value="1"/>
</dbReference>
<dbReference type="EMBL" id="CYUD01000001">
    <property type="protein sequence ID" value="CUJ83351.1"/>
    <property type="molecule type" value="Genomic_DNA"/>
</dbReference>
<dbReference type="Proteomes" id="UP000051260">
    <property type="component" value="Unassembled WGS sequence"/>
</dbReference>
<dbReference type="STRING" id="1715692.RUE5091_00097"/>
<dbReference type="Pfam" id="PF07885">
    <property type="entry name" value="Ion_trans_2"/>
    <property type="match status" value="1"/>
</dbReference>
<dbReference type="InterPro" id="IPR013099">
    <property type="entry name" value="K_chnl_dom"/>
</dbReference>
<dbReference type="RefSeq" id="WP_165590731.1">
    <property type="nucleotide sequence ID" value="NZ_CYUD01000001.1"/>
</dbReference>
<feature type="transmembrane region" description="Helical" evidence="1">
    <location>
        <begin position="85"/>
        <end position="103"/>
    </location>
</feature>
<proteinExistence type="predicted"/>
<evidence type="ECO:0000256" key="1">
    <source>
        <dbReference type="SAM" id="Phobius"/>
    </source>
</evidence>
<gene>
    <name evidence="3" type="ORF">RUE5091_00097</name>
</gene>
<name>A0A0P1I0L1_9RHOB</name>
<keyword evidence="1" id="KW-1133">Transmembrane helix</keyword>
<organism evidence="3 4">
    <name type="scientific">Ruegeria denitrificans</name>
    <dbReference type="NCBI Taxonomy" id="1715692"/>
    <lineage>
        <taxon>Bacteria</taxon>
        <taxon>Pseudomonadati</taxon>
        <taxon>Pseudomonadota</taxon>
        <taxon>Alphaproteobacteria</taxon>
        <taxon>Rhodobacterales</taxon>
        <taxon>Roseobacteraceae</taxon>
        <taxon>Ruegeria</taxon>
    </lineage>
</organism>
<keyword evidence="1" id="KW-0472">Membrane</keyword>
<feature type="transmembrane region" description="Helical" evidence="1">
    <location>
        <begin position="46"/>
        <end position="73"/>
    </location>
</feature>
<reference evidence="4" key="1">
    <citation type="submission" date="2015-09" db="EMBL/GenBank/DDBJ databases">
        <authorList>
            <person name="Rodrigo-Torres L."/>
            <person name="Arahal D.R."/>
        </authorList>
    </citation>
    <scope>NUCLEOTIDE SEQUENCE [LARGE SCALE GENOMIC DNA]</scope>
    <source>
        <strain evidence="4">CECT 5091</strain>
    </source>
</reference>
<protein>
    <recommendedName>
        <fullName evidence="2">Potassium channel domain-containing protein</fullName>
    </recommendedName>
</protein>
<accession>A0A0P1I0L1</accession>
<sequence>MIGQLLLGSVITLFSIMTGAIMWGVLNEVLEKMEPWLRHSKNRFMSFVVVLIMVVVCIMSVTTFGVWLWALVFLQMSVFSTMEEAVYYSLVAYTTLGIGDVVVPQDQRLLGGMTGANGFFMFGLMTAMLTDIFRHVGRMQRGLKD</sequence>
<evidence type="ECO:0000313" key="4">
    <source>
        <dbReference type="Proteomes" id="UP000051260"/>
    </source>
</evidence>
<keyword evidence="4" id="KW-1185">Reference proteome</keyword>
<feature type="transmembrane region" description="Helical" evidence="1">
    <location>
        <begin position="109"/>
        <end position="133"/>
    </location>
</feature>
<dbReference type="Gene3D" id="1.10.287.70">
    <property type="match status" value="1"/>
</dbReference>
<evidence type="ECO:0000259" key="2">
    <source>
        <dbReference type="Pfam" id="PF07885"/>
    </source>
</evidence>
<evidence type="ECO:0000313" key="3">
    <source>
        <dbReference type="EMBL" id="CUJ83351.1"/>
    </source>
</evidence>
<dbReference type="AlphaFoldDB" id="A0A0P1I0L1"/>
<feature type="domain" description="Potassium channel" evidence="2">
    <location>
        <begin position="69"/>
        <end position="133"/>
    </location>
</feature>